<protein>
    <submittedName>
        <fullName evidence="7">EGF-like domain protein</fullName>
    </submittedName>
</protein>
<comment type="caution">
    <text evidence="5">Lacks conserved residue(s) required for the propagation of feature annotation.</text>
</comment>
<evidence type="ECO:0000256" key="4">
    <source>
        <dbReference type="ARBA" id="ARBA00023157"/>
    </source>
</evidence>
<dbReference type="InterPro" id="IPR000152">
    <property type="entry name" value="EGF-type_Asp/Asn_hydroxyl_site"/>
</dbReference>
<feature type="disulfide bond" evidence="5">
    <location>
        <begin position="49"/>
        <end position="58"/>
    </location>
</feature>
<dbReference type="InterPro" id="IPR018097">
    <property type="entry name" value="EGF_Ca-bd_CS"/>
</dbReference>
<feature type="domain" description="EGF-like" evidence="6">
    <location>
        <begin position="22"/>
        <end position="59"/>
    </location>
</feature>
<feature type="disulfide bond" evidence="5">
    <location>
        <begin position="300"/>
        <end position="310"/>
    </location>
</feature>
<evidence type="ECO:0000256" key="1">
    <source>
        <dbReference type="ARBA" id="ARBA00022536"/>
    </source>
</evidence>
<evidence type="ECO:0000259" key="6">
    <source>
        <dbReference type="PROSITE" id="PS50026"/>
    </source>
</evidence>
<dbReference type="OrthoDB" id="5800348at2759"/>
<reference evidence="7 8" key="1">
    <citation type="submission" date="2013-12" db="EMBL/GenBank/DDBJ databases">
        <title>Draft genome of the parsitic nematode Ancylostoma duodenale.</title>
        <authorList>
            <person name="Mitreva M."/>
        </authorList>
    </citation>
    <scope>NUCLEOTIDE SEQUENCE [LARGE SCALE GENOMIC DNA]</scope>
    <source>
        <strain evidence="7 8">Zhejiang</strain>
    </source>
</reference>
<name>A0A0C2DG49_9BILA</name>
<evidence type="ECO:0000256" key="5">
    <source>
        <dbReference type="PROSITE-ProRule" id="PRU00076"/>
    </source>
</evidence>
<dbReference type="PROSITE" id="PS01187">
    <property type="entry name" value="EGF_CA"/>
    <property type="match status" value="1"/>
</dbReference>
<gene>
    <name evidence="7" type="ORF">ANCDUO_00717</name>
</gene>
<keyword evidence="1 5" id="KW-0245">EGF-like domain</keyword>
<dbReference type="SMART" id="SM00179">
    <property type="entry name" value="EGF_CA"/>
    <property type="match status" value="4"/>
</dbReference>
<dbReference type="Gene3D" id="2.10.25.10">
    <property type="entry name" value="Laminin"/>
    <property type="match status" value="4"/>
</dbReference>
<feature type="domain" description="EGF-like" evidence="6">
    <location>
        <begin position="168"/>
        <end position="211"/>
    </location>
</feature>
<dbReference type="PROSITE" id="PS50026">
    <property type="entry name" value="EGF_3"/>
    <property type="match status" value="4"/>
</dbReference>
<keyword evidence="8" id="KW-1185">Reference proteome</keyword>
<dbReference type="PANTHER" id="PTHR12916">
    <property type="entry name" value="CYTOCHROME C OXIDASE POLYPEPTIDE VIC-2"/>
    <property type="match status" value="1"/>
</dbReference>
<dbReference type="PROSITE" id="PS01186">
    <property type="entry name" value="EGF_2"/>
    <property type="match status" value="1"/>
</dbReference>
<dbReference type="AlphaFoldDB" id="A0A0C2DG49"/>
<dbReference type="SMART" id="SM00181">
    <property type="entry name" value="EGF"/>
    <property type="match status" value="6"/>
</dbReference>
<dbReference type="PROSITE" id="PS00010">
    <property type="entry name" value="ASX_HYDROXYL"/>
    <property type="match status" value="2"/>
</dbReference>
<evidence type="ECO:0000313" key="7">
    <source>
        <dbReference type="EMBL" id="KIH68943.1"/>
    </source>
</evidence>
<dbReference type="GO" id="GO:0005509">
    <property type="term" value="F:calcium ion binding"/>
    <property type="evidence" value="ECO:0007669"/>
    <property type="project" value="InterPro"/>
</dbReference>
<dbReference type="EMBL" id="KN726253">
    <property type="protein sequence ID" value="KIH68943.1"/>
    <property type="molecule type" value="Genomic_DNA"/>
</dbReference>
<dbReference type="PANTHER" id="PTHR12916:SF4">
    <property type="entry name" value="UNINFLATABLE, ISOFORM C"/>
    <property type="match status" value="1"/>
</dbReference>
<sequence length="389" mass="42586">MWTISAPVLLDTSAYDVNFIVDKNPCEKVNCGHGVCESIFDGADFFCRCEENWQQVYCGRQKYLWSGSPVNEGCYGYNAALDDPNYYKRISDPAMTVTKCQQILTSQNGPIYTMFTLSGTNCYLSNTSVLNSTHNDNNCQTKCVNSNEICAKLNQRAIVYTYDTVEYDSNACENRTLCNADLGHGECVDMAPDKGGHTCKCDPAYTGSECETHELFSSAKPGPCDSSPCLNGGTCTPDTLLGTYMCECAEGYCELNTCDYSNNCVNGTCQSIVNGIVPGSSCLCIPGYTGEFCEIDIDDCASSPCVYGKCTDMYMDYNCTCVKGADGKNCDINLNDCIEYTAEDGKKYPNRCVTKDPAAKCRDRLAGFTCVCSAMWTGKYCDLSTSFQN</sequence>
<keyword evidence="4 5" id="KW-1015">Disulfide bond</keyword>
<feature type="disulfide bond" evidence="5">
    <location>
        <begin position="284"/>
        <end position="293"/>
    </location>
</feature>
<feature type="domain" description="EGF-like" evidence="6">
    <location>
        <begin position="296"/>
        <end position="331"/>
    </location>
</feature>
<keyword evidence="3" id="KW-0677">Repeat</keyword>
<dbReference type="Pfam" id="PF00008">
    <property type="entry name" value="EGF"/>
    <property type="match status" value="1"/>
</dbReference>
<feature type="disulfide bond" evidence="5">
    <location>
        <begin position="201"/>
        <end position="210"/>
    </location>
</feature>
<dbReference type="InterPro" id="IPR001881">
    <property type="entry name" value="EGF-like_Ca-bd_dom"/>
</dbReference>
<dbReference type="PROSITE" id="PS00022">
    <property type="entry name" value="EGF_1"/>
    <property type="match status" value="4"/>
</dbReference>
<organism evidence="7 8">
    <name type="scientific">Ancylostoma duodenale</name>
    <dbReference type="NCBI Taxonomy" id="51022"/>
    <lineage>
        <taxon>Eukaryota</taxon>
        <taxon>Metazoa</taxon>
        <taxon>Ecdysozoa</taxon>
        <taxon>Nematoda</taxon>
        <taxon>Chromadorea</taxon>
        <taxon>Rhabditida</taxon>
        <taxon>Rhabditina</taxon>
        <taxon>Rhabditomorpha</taxon>
        <taxon>Strongyloidea</taxon>
        <taxon>Ancylostomatidae</taxon>
        <taxon>Ancylostomatinae</taxon>
        <taxon>Ancylostoma</taxon>
    </lineage>
</organism>
<evidence type="ECO:0000256" key="2">
    <source>
        <dbReference type="ARBA" id="ARBA00022729"/>
    </source>
</evidence>
<evidence type="ECO:0000256" key="3">
    <source>
        <dbReference type="ARBA" id="ARBA00022737"/>
    </source>
</evidence>
<feature type="domain" description="EGF-like" evidence="6">
    <location>
        <begin position="254"/>
        <end position="294"/>
    </location>
</feature>
<evidence type="ECO:0000313" key="8">
    <source>
        <dbReference type="Proteomes" id="UP000054047"/>
    </source>
</evidence>
<dbReference type="SUPFAM" id="SSF57196">
    <property type="entry name" value="EGF/Laminin"/>
    <property type="match status" value="3"/>
</dbReference>
<accession>A0A0C2DG49</accession>
<keyword evidence="2" id="KW-0732">Signal</keyword>
<proteinExistence type="predicted"/>
<dbReference type="InterPro" id="IPR000742">
    <property type="entry name" value="EGF"/>
</dbReference>
<feature type="disulfide bond" evidence="5">
    <location>
        <begin position="321"/>
        <end position="330"/>
    </location>
</feature>
<dbReference type="Proteomes" id="UP000054047">
    <property type="component" value="Unassembled WGS sequence"/>
</dbReference>
<feature type="disulfide bond" evidence="5">
    <location>
        <begin position="26"/>
        <end position="36"/>
    </location>
</feature>